<accession>A0A7W3V0Y0</accession>
<dbReference type="EMBL" id="LDJH01000007">
    <property type="protein sequence ID" value="KRG59211.1"/>
    <property type="molecule type" value="Genomic_DNA"/>
</dbReference>
<dbReference type="Gene3D" id="3.20.20.80">
    <property type="entry name" value="Glycosidases"/>
    <property type="match status" value="1"/>
</dbReference>
<dbReference type="RefSeq" id="WP_057664556.1">
    <property type="nucleotide sequence ID" value="NZ_JACIUV010000004.1"/>
</dbReference>
<sequence>MKRITWPCWLALTLLLASSLQATAAPRAERALWTWEAESYAMVDDPAVAEEAISYLKSRGFDRLYLYADAYRGRHLLRDQPERYHALIQRLRANGISAYALLGSWYLNTETYVLPERRADALAMLQHVLDYNAAAPAAARFDGANLDIEPHILDAWNEHTRLGLLRHFLDMSKALMDAKQASGQTLLLGPAIPFWLDGYSLDWNGRQALVSEHMIDTWDYVALMDYRDFAEGRDSILSHAASELDYARRAGKPVVIGLEVSPNDINKVTFAEEGPAVFEREVAKVEAALAGDPAFAGFAIHHYRAWRAWEQRHAE</sequence>
<reference evidence="3 5" key="2">
    <citation type="submission" date="2020-08" db="EMBL/GenBank/DDBJ databases">
        <title>Stenotrophomonas sp. W1S232.</title>
        <authorList>
            <person name="Deng Y."/>
        </authorList>
    </citation>
    <scope>NUCLEOTIDE SEQUENCE [LARGE SCALE GENOMIC DNA]</scope>
    <source>
        <strain evidence="3 5">W1S232</strain>
    </source>
</reference>
<proteinExistence type="predicted"/>
<reference evidence="2 4" key="1">
    <citation type="submission" date="2015-05" db="EMBL/GenBank/DDBJ databases">
        <title>Genome sequencing and analysis of members of genus Stenotrophomonas.</title>
        <authorList>
            <person name="Patil P.P."/>
            <person name="Midha S."/>
            <person name="Patil P.B."/>
        </authorList>
    </citation>
    <scope>NUCLEOTIDE SEQUENCE [LARGE SCALE GENOMIC DNA]</scope>
    <source>
        <strain evidence="2 4">DSM 17805</strain>
    </source>
</reference>
<evidence type="ECO:0000313" key="3">
    <source>
        <dbReference type="EMBL" id="MBB1117488.1"/>
    </source>
</evidence>
<keyword evidence="1" id="KW-0732">Signal</keyword>
<dbReference type="Proteomes" id="UP000550609">
    <property type="component" value="Unassembled WGS sequence"/>
</dbReference>
<dbReference type="STRING" id="266128.ABB25_05005"/>
<dbReference type="EMBL" id="JACIUV010000004">
    <property type="protein sequence ID" value="MBB1117488.1"/>
    <property type="molecule type" value="Genomic_DNA"/>
</dbReference>
<dbReference type="OrthoDB" id="5037876at2"/>
<evidence type="ECO:0000313" key="5">
    <source>
        <dbReference type="Proteomes" id="UP000550609"/>
    </source>
</evidence>
<dbReference type="AlphaFoldDB" id="A0A0R0BQB5"/>
<dbReference type="Proteomes" id="UP000051254">
    <property type="component" value="Unassembled WGS sequence"/>
</dbReference>
<evidence type="ECO:0000256" key="1">
    <source>
        <dbReference type="SAM" id="SignalP"/>
    </source>
</evidence>
<dbReference type="PATRIC" id="fig|266128.3.peg.2659"/>
<evidence type="ECO:0000313" key="2">
    <source>
        <dbReference type="EMBL" id="KRG59211.1"/>
    </source>
</evidence>
<gene>
    <name evidence="2" type="ORF">ABB25_05005</name>
    <name evidence="3" type="ORF">H4O09_10550</name>
</gene>
<dbReference type="InterPro" id="IPR017853">
    <property type="entry name" value="GH"/>
</dbReference>
<organism evidence="2 4">
    <name type="scientific">Stenotrophomonas koreensis</name>
    <dbReference type="NCBI Taxonomy" id="266128"/>
    <lineage>
        <taxon>Bacteria</taxon>
        <taxon>Pseudomonadati</taxon>
        <taxon>Pseudomonadota</taxon>
        <taxon>Gammaproteobacteria</taxon>
        <taxon>Lysobacterales</taxon>
        <taxon>Lysobacteraceae</taxon>
        <taxon>Stenotrophomonas</taxon>
    </lineage>
</organism>
<feature type="signal peptide" evidence="1">
    <location>
        <begin position="1"/>
        <end position="24"/>
    </location>
</feature>
<comment type="caution">
    <text evidence="2">The sequence shown here is derived from an EMBL/GenBank/DDBJ whole genome shotgun (WGS) entry which is preliminary data.</text>
</comment>
<evidence type="ECO:0000313" key="4">
    <source>
        <dbReference type="Proteomes" id="UP000051254"/>
    </source>
</evidence>
<protein>
    <submittedName>
        <fullName evidence="2">Fibronectin</fullName>
    </submittedName>
</protein>
<keyword evidence="4" id="KW-1185">Reference proteome</keyword>
<feature type="chain" id="PRO_5006392821" evidence="1">
    <location>
        <begin position="25"/>
        <end position="315"/>
    </location>
</feature>
<name>A0A0R0BQB5_9GAMM</name>
<dbReference type="SUPFAM" id="SSF51445">
    <property type="entry name" value="(Trans)glycosidases"/>
    <property type="match status" value="1"/>
</dbReference>
<accession>A0A0R0BQB5</accession>